<evidence type="ECO:0000313" key="2">
    <source>
        <dbReference type="EMBL" id="CAD7684812.1"/>
    </source>
</evidence>
<comment type="caution">
    <text evidence="2">The sequence shown here is derived from an EMBL/GenBank/DDBJ whole genome shotgun (WGS) entry which is preliminary data.</text>
</comment>
<dbReference type="EMBL" id="CAJHUB010000760">
    <property type="protein sequence ID" value="CAD7684812.1"/>
    <property type="molecule type" value="Genomic_DNA"/>
</dbReference>
<evidence type="ECO:0000256" key="1">
    <source>
        <dbReference type="SAM" id="MobiDB-lite"/>
    </source>
</evidence>
<feature type="compositionally biased region" description="Gly residues" evidence="1">
    <location>
        <begin position="1"/>
        <end position="12"/>
    </location>
</feature>
<feature type="region of interest" description="Disordered" evidence="1">
    <location>
        <begin position="1"/>
        <end position="29"/>
    </location>
</feature>
<dbReference type="AlphaFoldDB" id="A0A811Z835"/>
<gene>
    <name evidence="2" type="ORF">NYPRO_LOCUS17605</name>
</gene>
<organism evidence="2 3">
    <name type="scientific">Nyctereutes procyonoides</name>
    <name type="common">Raccoon dog</name>
    <name type="synonym">Canis procyonoides</name>
    <dbReference type="NCBI Taxonomy" id="34880"/>
    <lineage>
        <taxon>Eukaryota</taxon>
        <taxon>Metazoa</taxon>
        <taxon>Chordata</taxon>
        <taxon>Craniata</taxon>
        <taxon>Vertebrata</taxon>
        <taxon>Euteleostomi</taxon>
        <taxon>Mammalia</taxon>
        <taxon>Eutheria</taxon>
        <taxon>Laurasiatheria</taxon>
        <taxon>Carnivora</taxon>
        <taxon>Caniformia</taxon>
        <taxon>Canidae</taxon>
        <taxon>Nyctereutes</taxon>
    </lineage>
</organism>
<dbReference type="Proteomes" id="UP000645828">
    <property type="component" value="Unassembled WGS sequence"/>
</dbReference>
<evidence type="ECO:0000313" key="3">
    <source>
        <dbReference type="Proteomes" id="UP000645828"/>
    </source>
</evidence>
<protein>
    <submittedName>
        <fullName evidence="2">(raccoon dog) hypothetical protein</fullName>
    </submittedName>
</protein>
<reference evidence="2" key="1">
    <citation type="submission" date="2020-12" db="EMBL/GenBank/DDBJ databases">
        <authorList>
            <consortium name="Molecular Ecology Group"/>
        </authorList>
    </citation>
    <scope>NUCLEOTIDE SEQUENCE</scope>
    <source>
        <strain evidence="2">TBG_1078</strain>
    </source>
</reference>
<sequence length="187" mass="20151">MLRPVGGRGGGEAPHWHRQAHQPAPHCRGRHPGGTRIWSLLLLGLWAGLLGAKEQRQGQPQDRVQGGTFLATAGSRAPTARSLHCSDLRPCACGPHPGVLCKSLLQPCPAWGSSPHPRSPTDPARWAVRAFAPFRALGSLTALPSGWMGDSDGWATGWTLTAHLYFCKTSCNQNKIRPHMLLVPDLS</sequence>
<keyword evidence="3" id="KW-1185">Reference proteome</keyword>
<name>A0A811Z835_NYCPR</name>
<proteinExistence type="predicted"/>
<accession>A0A811Z835</accession>